<dbReference type="Proteomes" id="UP000198984">
    <property type="component" value="Unassembled WGS sequence"/>
</dbReference>
<protein>
    <submittedName>
        <fullName evidence="2">Uncharacterized protein</fullName>
    </submittedName>
</protein>
<evidence type="ECO:0000256" key="1">
    <source>
        <dbReference type="SAM" id="Phobius"/>
    </source>
</evidence>
<feature type="transmembrane region" description="Helical" evidence="1">
    <location>
        <begin position="12"/>
        <end position="31"/>
    </location>
</feature>
<accession>A0A1H7WFV6</accession>
<keyword evidence="1" id="KW-1133">Transmembrane helix</keyword>
<dbReference type="STRING" id="573321.SAMN04488505_103645"/>
<evidence type="ECO:0000313" key="3">
    <source>
        <dbReference type="Proteomes" id="UP000198984"/>
    </source>
</evidence>
<dbReference type="AlphaFoldDB" id="A0A1H7WFV6"/>
<gene>
    <name evidence="2" type="ORF">SAMN04488505_103645</name>
</gene>
<keyword evidence="1" id="KW-0812">Transmembrane</keyword>
<sequence length="37" mass="4227">MWVNKDNNKLNHIVPQLNWAITLVVIVVVIISHQYGG</sequence>
<proteinExistence type="predicted"/>
<reference evidence="2 3" key="1">
    <citation type="submission" date="2016-10" db="EMBL/GenBank/DDBJ databases">
        <authorList>
            <person name="de Groot N.N."/>
        </authorList>
    </citation>
    <scope>NUCLEOTIDE SEQUENCE [LARGE SCALE GENOMIC DNA]</scope>
    <source>
        <strain evidence="2 3">DSM 21039</strain>
    </source>
</reference>
<organism evidence="2 3">
    <name type="scientific">Chitinophaga rupis</name>
    <dbReference type="NCBI Taxonomy" id="573321"/>
    <lineage>
        <taxon>Bacteria</taxon>
        <taxon>Pseudomonadati</taxon>
        <taxon>Bacteroidota</taxon>
        <taxon>Chitinophagia</taxon>
        <taxon>Chitinophagales</taxon>
        <taxon>Chitinophagaceae</taxon>
        <taxon>Chitinophaga</taxon>
    </lineage>
</organism>
<dbReference type="EMBL" id="FOBB01000003">
    <property type="protein sequence ID" value="SEM19949.1"/>
    <property type="molecule type" value="Genomic_DNA"/>
</dbReference>
<name>A0A1H7WFV6_9BACT</name>
<keyword evidence="3" id="KW-1185">Reference proteome</keyword>
<evidence type="ECO:0000313" key="2">
    <source>
        <dbReference type="EMBL" id="SEM19949.1"/>
    </source>
</evidence>
<keyword evidence="1" id="KW-0472">Membrane</keyword>